<dbReference type="InterPro" id="IPR011990">
    <property type="entry name" value="TPR-like_helical_dom_sf"/>
</dbReference>
<name>A0A9Q1JT04_9CARY</name>
<dbReference type="PANTHER" id="PTHR26312:SF217">
    <property type="entry name" value="N-ACETYLGLUCOSAMINE TRANSFERASE, OGT PROTEIN, PUTATIVE-RELATED"/>
    <property type="match status" value="1"/>
</dbReference>
<dbReference type="OrthoDB" id="1919713at2759"/>
<comment type="caution">
    <text evidence="1">The sequence shown here is derived from an EMBL/GenBank/DDBJ whole genome shotgun (WGS) entry which is preliminary data.</text>
</comment>
<dbReference type="SMART" id="SM00386">
    <property type="entry name" value="HAT"/>
    <property type="match status" value="5"/>
</dbReference>
<evidence type="ECO:0000313" key="2">
    <source>
        <dbReference type="Proteomes" id="UP001153076"/>
    </source>
</evidence>
<dbReference type="SUPFAM" id="SSF48452">
    <property type="entry name" value="TPR-like"/>
    <property type="match status" value="1"/>
</dbReference>
<dbReference type="Gene3D" id="1.25.40.10">
    <property type="entry name" value="Tetratricopeptide repeat domain"/>
    <property type="match status" value="2"/>
</dbReference>
<reference evidence="1" key="1">
    <citation type="submission" date="2022-04" db="EMBL/GenBank/DDBJ databases">
        <title>Carnegiea gigantea Genome sequencing and assembly v2.</title>
        <authorList>
            <person name="Copetti D."/>
            <person name="Sanderson M.J."/>
            <person name="Burquez A."/>
            <person name="Wojciechowski M.F."/>
        </authorList>
    </citation>
    <scope>NUCLEOTIDE SEQUENCE</scope>
    <source>
        <strain evidence="1">SGP5-SGP5p</strain>
        <tissue evidence="1">Aerial part</tissue>
    </source>
</reference>
<dbReference type="GO" id="GO:0006396">
    <property type="term" value="P:RNA processing"/>
    <property type="evidence" value="ECO:0007669"/>
    <property type="project" value="InterPro"/>
</dbReference>
<keyword evidence="2" id="KW-1185">Reference proteome</keyword>
<dbReference type="EMBL" id="JAKOGI010000808">
    <property type="protein sequence ID" value="KAJ8430322.1"/>
    <property type="molecule type" value="Genomic_DNA"/>
</dbReference>
<protein>
    <submittedName>
        <fullName evidence="1">Uncharacterized protein</fullName>
    </submittedName>
</protein>
<proteinExistence type="predicted"/>
<dbReference type="InterPro" id="IPR003107">
    <property type="entry name" value="HAT"/>
</dbReference>
<evidence type="ECO:0000313" key="1">
    <source>
        <dbReference type="EMBL" id="KAJ8430322.1"/>
    </source>
</evidence>
<gene>
    <name evidence="1" type="ORF">Cgig2_028778</name>
</gene>
<dbReference type="Proteomes" id="UP001153076">
    <property type="component" value="Unassembled WGS sequence"/>
</dbReference>
<sequence length="407" mass="45871">MLETAPSLSVYAKTTDEGEEERKINWVGDEDVNLVRSVAIGSKIDGTVLGGDDFSFSKPNMDLINEEGDELGEVIAGFENLGTEEEVDPASPPMYLAAGLGVSGGPEDFKLDRENSEEYYRELLEEYPKHPLVLRNYANVLQTKGDFQGAEYYYFCATQADPEDGEIQSRYAQLLWELHHDREKALAYFERAVHAAPEDSNVLAAYAKFLWETGNDGDDKSMHPNHFQEEIQESVCSASRLTDGTLGGQPKDITDVENYCKRMIEENPSDPIFLKTYAQFLYQENSIQFYSMIISVLVFMESNSVFFVLFGCKSKGDLKGAEVYYSRAILAEPQDGKVLSQYAKLIWEFYHDEHRAARYFEKAIQAAPEDSDVLAAYASFQWTVDNDEIDKKLDSLSEKVLVGCMGV</sequence>
<accession>A0A9Q1JT04</accession>
<dbReference type="PANTHER" id="PTHR26312">
    <property type="entry name" value="TETRATRICOPEPTIDE REPEAT PROTEIN 5"/>
    <property type="match status" value="1"/>
</dbReference>
<organism evidence="1 2">
    <name type="scientific">Carnegiea gigantea</name>
    <dbReference type="NCBI Taxonomy" id="171969"/>
    <lineage>
        <taxon>Eukaryota</taxon>
        <taxon>Viridiplantae</taxon>
        <taxon>Streptophyta</taxon>
        <taxon>Embryophyta</taxon>
        <taxon>Tracheophyta</taxon>
        <taxon>Spermatophyta</taxon>
        <taxon>Magnoliopsida</taxon>
        <taxon>eudicotyledons</taxon>
        <taxon>Gunneridae</taxon>
        <taxon>Pentapetalae</taxon>
        <taxon>Caryophyllales</taxon>
        <taxon>Cactineae</taxon>
        <taxon>Cactaceae</taxon>
        <taxon>Cactoideae</taxon>
        <taxon>Echinocereeae</taxon>
        <taxon>Carnegiea</taxon>
    </lineage>
</organism>
<dbReference type="AlphaFoldDB" id="A0A9Q1JT04"/>